<dbReference type="InterPro" id="IPR050553">
    <property type="entry name" value="Thioredoxin_ResA/DsbE_sf"/>
</dbReference>
<feature type="chain" id="PRO_5011524650" evidence="5">
    <location>
        <begin position="19"/>
        <end position="372"/>
    </location>
</feature>
<dbReference type="Gene3D" id="3.40.30.10">
    <property type="entry name" value="Glutaredoxin"/>
    <property type="match status" value="1"/>
</dbReference>
<evidence type="ECO:0000313" key="8">
    <source>
        <dbReference type="Proteomes" id="UP000198850"/>
    </source>
</evidence>
<feature type="domain" description="Thioredoxin" evidence="6">
    <location>
        <begin position="237"/>
        <end position="372"/>
    </location>
</feature>
<dbReference type="InterPro" id="IPR017937">
    <property type="entry name" value="Thioredoxin_CS"/>
</dbReference>
<dbReference type="PANTHER" id="PTHR42852">
    <property type="entry name" value="THIOL:DISULFIDE INTERCHANGE PROTEIN DSBE"/>
    <property type="match status" value="1"/>
</dbReference>
<dbReference type="SUPFAM" id="SSF52833">
    <property type="entry name" value="Thioredoxin-like"/>
    <property type="match status" value="1"/>
</dbReference>
<feature type="signal peptide" evidence="5">
    <location>
        <begin position="1"/>
        <end position="18"/>
    </location>
</feature>
<dbReference type="InterPro" id="IPR013766">
    <property type="entry name" value="Thioredoxin_domain"/>
</dbReference>
<dbReference type="CDD" id="cd02966">
    <property type="entry name" value="TlpA_like_family"/>
    <property type="match status" value="1"/>
</dbReference>
<dbReference type="GO" id="GO:0030313">
    <property type="term" value="C:cell envelope"/>
    <property type="evidence" value="ECO:0007669"/>
    <property type="project" value="UniProtKB-SubCell"/>
</dbReference>
<dbReference type="InterPro" id="IPR036249">
    <property type="entry name" value="Thioredoxin-like_sf"/>
</dbReference>
<evidence type="ECO:0000256" key="2">
    <source>
        <dbReference type="ARBA" id="ARBA00022748"/>
    </source>
</evidence>
<evidence type="ECO:0000259" key="6">
    <source>
        <dbReference type="PROSITE" id="PS51352"/>
    </source>
</evidence>
<dbReference type="GO" id="GO:0016491">
    <property type="term" value="F:oxidoreductase activity"/>
    <property type="evidence" value="ECO:0007669"/>
    <property type="project" value="InterPro"/>
</dbReference>
<keyword evidence="3" id="KW-1015">Disulfide bond</keyword>
<dbReference type="PROSITE" id="PS51352">
    <property type="entry name" value="THIOREDOXIN_2"/>
    <property type="match status" value="1"/>
</dbReference>
<name>A0A1H4CTB7_9SPHI</name>
<evidence type="ECO:0000313" key="7">
    <source>
        <dbReference type="EMBL" id="SEA63670.1"/>
    </source>
</evidence>
<dbReference type="GO" id="GO:0017004">
    <property type="term" value="P:cytochrome complex assembly"/>
    <property type="evidence" value="ECO:0007669"/>
    <property type="project" value="UniProtKB-KW"/>
</dbReference>
<keyword evidence="7" id="KW-0413">Isomerase</keyword>
<dbReference type="GO" id="GO:0016209">
    <property type="term" value="F:antioxidant activity"/>
    <property type="evidence" value="ECO:0007669"/>
    <property type="project" value="InterPro"/>
</dbReference>
<dbReference type="STRING" id="425514.SAMN05443550_104183"/>
<dbReference type="Pfam" id="PF14289">
    <property type="entry name" value="DUF4369"/>
    <property type="match status" value="1"/>
</dbReference>
<dbReference type="PANTHER" id="PTHR42852:SF6">
    <property type="entry name" value="THIOL:DISULFIDE INTERCHANGE PROTEIN DSBE"/>
    <property type="match status" value="1"/>
</dbReference>
<protein>
    <submittedName>
        <fullName evidence="7">Thiol-disulfide isomerase or thioredoxin</fullName>
    </submittedName>
</protein>
<keyword evidence="4" id="KW-0676">Redox-active center</keyword>
<keyword evidence="2" id="KW-0201">Cytochrome c-type biogenesis</keyword>
<evidence type="ECO:0000256" key="1">
    <source>
        <dbReference type="ARBA" id="ARBA00004196"/>
    </source>
</evidence>
<keyword evidence="5" id="KW-0732">Signal</keyword>
<dbReference type="EMBL" id="FNRA01000004">
    <property type="protein sequence ID" value="SEA63670.1"/>
    <property type="molecule type" value="Genomic_DNA"/>
</dbReference>
<dbReference type="AlphaFoldDB" id="A0A1H4CTB7"/>
<dbReference type="GO" id="GO:0016853">
    <property type="term" value="F:isomerase activity"/>
    <property type="evidence" value="ECO:0007669"/>
    <property type="project" value="UniProtKB-KW"/>
</dbReference>
<sequence length="372" mass="41405">MKKIMLTILCAVPFMVQAQDKFEITGKLPAADSDRIVVLSYKNSQGKAKSDTAAVKNGTFTLTGETAFGNMSKLSLVPVKKDGVDRRRQSDEQAFYLEKGKYNVVGTDSITTAKITGGQAQTDYLLYMAQTGKLLAQYKEITERFMKVYYAQEKDTVEVKKIQAEARPVHDQLEAAKDAFMLSHPDSYVSLDLLVGGEKAVLIDPKVFDPFYKPLTKRVLASFIGQKLVATYEKAVLLSIGKTVDFTQTDDKGNEFKLSSLKGKYVLVDFWASWCAPCRADNPHMLKAYKMLKDKNFEIVGVSLDDTDGVWLKAVDQDGLPWTQLRDLKNELATRFGISAIPQNALIDPNGVVIAKNLLGKDLLSQLSKFIR</sequence>
<comment type="subcellular location">
    <subcellularLocation>
        <location evidence="1">Cell envelope</location>
    </subcellularLocation>
</comment>
<dbReference type="Pfam" id="PF00578">
    <property type="entry name" value="AhpC-TSA"/>
    <property type="match status" value="1"/>
</dbReference>
<accession>A0A1H4CTB7</accession>
<dbReference type="PROSITE" id="PS00194">
    <property type="entry name" value="THIOREDOXIN_1"/>
    <property type="match status" value="1"/>
</dbReference>
<evidence type="ECO:0000256" key="3">
    <source>
        <dbReference type="ARBA" id="ARBA00023157"/>
    </source>
</evidence>
<dbReference type="InterPro" id="IPR025380">
    <property type="entry name" value="DUF4369"/>
</dbReference>
<evidence type="ECO:0000256" key="5">
    <source>
        <dbReference type="SAM" id="SignalP"/>
    </source>
</evidence>
<proteinExistence type="predicted"/>
<keyword evidence="8" id="KW-1185">Reference proteome</keyword>
<evidence type="ECO:0000256" key="4">
    <source>
        <dbReference type="ARBA" id="ARBA00023284"/>
    </source>
</evidence>
<dbReference type="Proteomes" id="UP000198850">
    <property type="component" value="Unassembled WGS sequence"/>
</dbReference>
<dbReference type="InterPro" id="IPR000866">
    <property type="entry name" value="AhpC/TSA"/>
</dbReference>
<reference evidence="7 8" key="1">
    <citation type="submission" date="2016-10" db="EMBL/GenBank/DDBJ databases">
        <authorList>
            <person name="de Groot N.N."/>
        </authorList>
    </citation>
    <scope>NUCLEOTIDE SEQUENCE [LARGE SCALE GENOMIC DNA]</scope>
    <source>
        <strain evidence="7 8">DSM 19033</strain>
    </source>
</reference>
<gene>
    <name evidence="7" type="ORF">SAMN05443550_104183</name>
</gene>
<dbReference type="OrthoDB" id="750178at2"/>
<organism evidence="7 8">
    <name type="scientific">Pedobacter hartonius</name>
    <dbReference type="NCBI Taxonomy" id="425514"/>
    <lineage>
        <taxon>Bacteria</taxon>
        <taxon>Pseudomonadati</taxon>
        <taxon>Bacteroidota</taxon>
        <taxon>Sphingobacteriia</taxon>
        <taxon>Sphingobacteriales</taxon>
        <taxon>Sphingobacteriaceae</taxon>
        <taxon>Pedobacter</taxon>
    </lineage>
</organism>